<name>A0A0N1IE89_PAPMA</name>
<dbReference type="InParanoid" id="A0A0N1IE89"/>
<dbReference type="AlphaFoldDB" id="A0A0N1IE89"/>
<feature type="compositionally biased region" description="Polar residues" evidence="1">
    <location>
        <begin position="1"/>
        <end position="12"/>
    </location>
</feature>
<feature type="compositionally biased region" description="Polar residues" evidence="1">
    <location>
        <begin position="81"/>
        <end position="90"/>
    </location>
</feature>
<keyword evidence="3" id="KW-1185">Reference proteome</keyword>
<dbReference type="Proteomes" id="UP000053240">
    <property type="component" value="Unassembled WGS sequence"/>
</dbReference>
<gene>
    <name evidence="2" type="ORF">RR48_01026</name>
</gene>
<feature type="compositionally biased region" description="Polar residues" evidence="1">
    <location>
        <begin position="25"/>
        <end position="46"/>
    </location>
</feature>
<reference evidence="2 3" key="1">
    <citation type="journal article" date="2015" name="Nat. Commun.">
        <title>Outbred genome sequencing and CRISPR/Cas9 gene editing in butterflies.</title>
        <authorList>
            <person name="Li X."/>
            <person name="Fan D."/>
            <person name="Zhang W."/>
            <person name="Liu G."/>
            <person name="Zhang L."/>
            <person name="Zhao L."/>
            <person name="Fang X."/>
            <person name="Chen L."/>
            <person name="Dong Y."/>
            <person name="Chen Y."/>
            <person name="Ding Y."/>
            <person name="Zhao R."/>
            <person name="Feng M."/>
            <person name="Zhu Y."/>
            <person name="Feng Y."/>
            <person name="Jiang X."/>
            <person name="Zhu D."/>
            <person name="Xiang H."/>
            <person name="Feng X."/>
            <person name="Li S."/>
            <person name="Wang J."/>
            <person name="Zhang G."/>
            <person name="Kronforst M.R."/>
            <person name="Wang W."/>
        </authorList>
    </citation>
    <scope>NUCLEOTIDE SEQUENCE [LARGE SCALE GENOMIC DNA]</scope>
    <source>
        <strain evidence="2">Ya'a_city_454_Pm</strain>
        <tissue evidence="2">Whole body</tissue>
    </source>
</reference>
<proteinExistence type="predicted"/>
<evidence type="ECO:0000256" key="1">
    <source>
        <dbReference type="SAM" id="MobiDB-lite"/>
    </source>
</evidence>
<evidence type="ECO:0000313" key="3">
    <source>
        <dbReference type="Proteomes" id="UP000053240"/>
    </source>
</evidence>
<sequence length="220" mass="24289">MPPATYVSQKDQQPPPTFKTPIASHHSTSENQVKSSHSTYKSMTSFNNTDENNTDNDLVGIPPASFSQDPDSFWKDGAQSPRLNNDTNSIDIPFRIIRDHSRQSSIKQPSPPPIQPLAELKDDDQMSLPGSDTHGHGCCRKVLSELKSLKALISTIYLTISDKNNNANNDTVRETVDFGLPIQTRSQLAAFENKIQNVVASTQYGKVTTTQPPTNFQPPP</sequence>
<protein>
    <submittedName>
        <fullName evidence="2">Uncharacterized protein</fullName>
    </submittedName>
</protein>
<organism evidence="2 3">
    <name type="scientific">Papilio machaon</name>
    <name type="common">Old World swallowtail butterfly</name>
    <dbReference type="NCBI Taxonomy" id="76193"/>
    <lineage>
        <taxon>Eukaryota</taxon>
        <taxon>Metazoa</taxon>
        <taxon>Ecdysozoa</taxon>
        <taxon>Arthropoda</taxon>
        <taxon>Hexapoda</taxon>
        <taxon>Insecta</taxon>
        <taxon>Pterygota</taxon>
        <taxon>Neoptera</taxon>
        <taxon>Endopterygota</taxon>
        <taxon>Lepidoptera</taxon>
        <taxon>Glossata</taxon>
        <taxon>Ditrysia</taxon>
        <taxon>Papilionoidea</taxon>
        <taxon>Papilionidae</taxon>
        <taxon>Papilioninae</taxon>
        <taxon>Papilio</taxon>
    </lineage>
</organism>
<feature type="compositionally biased region" description="Low complexity" evidence="1">
    <location>
        <begin position="47"/>
        <end position="57"/>
    </location>
</feature>
<dbReference type="EMBL" id="KQ460568">
    <property type="protein sequence ID" value="KPJ13963.1"/>
    <property type="molecule type" value="Genomic_DNA"/>
</dbReference>
<evidence type="ECO:0000313" key="2">
    <source>
        <dbReference type="EMBL" id="KPJ13963.1"/>
    </source>
</evidence>
<feature type="region of interest" description="Disordered" evidence="1">
    <location>
        <begin position="1"/>
        <end position="91"/>
    </location>
</feature>
<accession>A0A0N1IE89</accession>